<dbReference type="PROSITE" id="PS51257">
    <property type="entry name" value="PROKAR_LIPOPROTEIN"/>
    <property type="match status" value="1"/>
</dbReference>
<feature type="compositionally biased region" description="Polar residues" evidence="2">
    <location>
        <begin position="35"/>
        <end position="51"/>
    </location>
</feature>
<reference evidence="5 6" key="1">
    <citation type="submission" date="2016-10" db="EMBL/GenBank/DDBJ databases">
        <authorList>
            <person name="de Groot N.N."/>
        </authorList>
    </citation>
    <scope>NUCLEOTIDE SEQUENCE [LARGE SCALE GENOMIC DNA]</scope>
    <source>
        <strain evidence="5 6">DSM 9236</strain>
    </source>
</reference>
<evidence type="ECO:0000313" key="6">
    <source>
        <dbReference type="Proteomes" id="UP000198896"/>
    </source>
</evidence>
<comment type="similarity">
    <text evidence="1">Belongs to the bacterial solute-binding protein 8 family.</text>
</comment>
<evidence type="ECO:0000256" key="1">
    <source>
        <dbReference type="ARBA" id="ARBA00008814"/>
    </source>
</evidence>
<accession>A0A1I1XQC7</accession>
<feature type="signal peptide" evidence="3">
    <location>
        <begin position="1"/>
        <end position="22"/>
    </location>
</feature>
<keyword evidence="6" id="KW-1185">Reference proteome</keyword>
<organism evidence="5 6">
    <name type="scientific">Succiniclasticum ruminis DSM 9236</name>
    <dbReference type="NCBI Taxonomy" id="1123323"/>
    <lineage>
        <taxon>Bacteria</taxon>
        <taxon>Bacillati</taxon>
        <taxon>Bacillota</taxon>
        <taxon>Negativicutes</taxon>
        <taxon>Acidaminococcales</taxon>
        <taxon>Acidaminococcaceae</taxon>
        <taxon>Succiniclasticum</taxon>
    </lineage>
</organism>
<gene>
    <name evidence="5" type="ORF">SAMN05216245_101374</name>
</gene>
<name>A0A1I1XQC7_9FIRM</name>
<dbReference type="PANTHER" id="PTHR30535">
    <property type="entry name" value="VITAMIN B12-BINDING PROTEIN"/>
    <property type="match status" value="1"/>
</dbReference>
<evidence type="ECO:0000256" key="3">
    <source>
        <dbReference type="SAM" id="SignalP"/>
    </source>
</evidence>
<dbReference type="InterPro" id="IPR050902">
    <property type="entry name" value="ABC_Transporter_SBP"/>
</dbReference>
<feature type="region of interest" description="Disordered" evidence="2">
    <location>
        <begin position="30"/>
        <end position="51"/>
    </location>
</feature>
<dbReference type="PROSITE" id="PS50983">
    <property type="entry name" value="FE_B12_PBP"/>
    <property type="match status" value="1"/>
</dbReference>
<dbReference type="EMBL" id="FONL01000001">
    <property type="protein sequence ID" value="SFE09536.1"/>
    <property type="molecule type" value="Genomic_DNA"/>
</dbReference>
<dbReference type="OrthoDB" id="1632098at2"/>
<sequence length="348" mass="38370">MCVKRILTLFLFSFFLISALLSGCSPSPQSQSSSKTNAAQSKQETNTTGSYSVTDLTGTKVTFPSKPKRILTFAMYTDQIVLGLVTSNHLVGINTLMDDPVLSNVVPIAKRITKKIGDPGAEEVLSMKPDVVIVSDWTQAEKIQSMRDLGLKVVSVKSPETIQDAKEAVSQVAAAIGELEKGKQLIGMMDKKLAEIREKTSKIKPEQRKNIVLLSLMTAYGGAGCAYDDACREANVVNGIAAAGLKTGQQLTKEMLIKINPDIMLMPVYNDRGNYDTQAFIDSYLKDPSLRTVKAINDKQLIYPREQFIYNCSQDIVYCVQEIARVAYGEEFNFPDNARLTVTEEKNE</sequence>
<dbReference type="AlphaFoldDB" id="A0A1I1XQC7"/>
<dbReference type="Gene3D" id="3.40.50.1980">
    <property type="entry name" value="Nitrogenase molybdenum iron protein domain"/>
    <property type="match status" value="2"/>
</dbReference>
<evidence type="ECO:0000313" key="5">
    <source>
        <dbReference type="EMBL" id="SFE09536.1"/>
    </source>
</evidence>
<protein>
    <submittedName>
        <fullName evidence="5">Iron complex transport system substrate-binding protein</fullName>
    </submittedName>
</protein>
<proteinExistence type="inferred from homology"/>
<dbReference type="PANTHER" id="PTHR30535:SF34">
    <property type="entry name" value="MOLYBDATE-BINDING PROTEIN MOLA"/>
    <property type="match status" value="1"/>
</dbReference>
<feature type="chain" id="PRO_5039340759" evidence="3">
    <location>
        <begin position="23"/>
        <end position="348"/>
    </location>
</feature>
<evidence type="ECO:0000256" key="2">
    <source>
        <dbReference type="SAM" id="MobiDB-lite"/>
    </source>
</evidence>
<dbReference type="Pfam" id="PF01497">
    <property type="entry name" value="Peripla_BP_2"/>
    <property type="match status" value="1"/>
</dbReference>
<dbReference type="Proteomes" id="UP000198896">
    <property type="component" value="Unassembled WGS sequence"/>
</dbReference>
<dbReference type="GO" id="GO:0071281">
    <property type="term" value="P:cellular response to iron ion"/>
    <property type="evidence" value="ECO:0007669"/>
    <property type="project" value="TreeGrafter"/>
</dbReference>
<dbReference type="InterPro" id="IPR002491">
    <property type="entry name" value="ABC_transptr_periplasmic_BD"/>
</dbReference>
<dbReference type="STRING" id="1123323.SAMN05216245_101374"/>
<evidence type="ECO:0000259" key="4">
    <source>
        <dbReference type="PROSITE" id="PS50983"/>
    </source>
</evidence>
<keyword evidence="3" id="KW-0732">Signal</keyword>
<feature type="domain" description="Fe/B12 periplasmic-binding" evidence="4">
    <location>
        <begin position="69"/>
        <end position="331"/>
    </location>
</feature>
<dbReference type="SUPFAM" id="SSF53807">
    <property type="entry name" value="Helical backbone' metal receptor"/>
    <property type="match status" value="1"/>
</dbReference>